<name>A0A1J6VZ11_9BACI</name>
<dbReference type="OrthoDB" id="2837975at2"/>
<evidence type="ECO:0000313" key="2">
    <source>
        <dbReference type="Proteomes" id="UP000182062"/>
    </source>
</evidence>
<keyword evidence="2" id="KW-1185">Reference proteome</keyword>
<sequence>MNNKPNKKFHIQGIAWKKAGSYIPLEKMTDGFDGITVNLSEGNEKWGESLSFELENVTKETKKLKIFFLVEWLSCCEETIGVLSLSKNAFYNYSKRDMAMSNVVSSADSIKKSVYPLNLKGLQMWKKSLKSGSLHYYPITNGLHMMAYMLEYTFKPFEVKQGKLFAVEGAVEGNGLILNDRMKNGLAFQQEK</sequence>
<dbReference type="Proteomes" id="UP000182062">
    <property type="component" value="Unassembled WGS sequence"/>
</dbReference>
<evidence type="ECO:0000313" key="1">
    <source>
        <dbReference type="EMBL" id="OIU70557.1"/>
    </source>
</evidence>
<proteinExistence type="predicted"/>
<dbReference type="AlphaFoldDB" id="A0A1J6VZ11"/>
<reference evidence="1 2" key="1">
    <citation type="submission" date="2016-09" db="EMBL/GenBank/DDBJ databases">
        <title>Bacillus aquimaris SAMM genome sequence reveals colonization and biosurfactant production capacities.</title>
        <authorList>
            <person name="Waghmode S.R."/>
            <person name="Suryavanshi M.V."/>
        </authorList>
    </citation>
    <scope>NUCLEOTIDE SEQUENCE [LARGE SCALE GENOMIC DNA]</scope>
    <source>
        <strain evidence="1 2">SAMM</strain>
    </source>
</reference>
<comment type="caution">
    <text evidence="1">The sequence shown here is derived from an EMBL/GenBank/DDBJ whole genome shotgun (WGS) entry which is preliminary data.</text>
</comment>
<accession>A0A1J6VZ11</accession>
<dbReference type="EMBL" id="MINN01000096">
    <property type="protein sequence ID" value="OIU70557.1"/>
    <property type="molecule type" value="Genomic_DNA"/>
</dbReference>
<organism evidence="1 2">
    <name type="scientific">Rossellomorea aquimaris</name>
    <dbReference type="NCBI Taxonomy" id="189382"/>
    <lineage>
        <taxon>Bacteria</taxon>
        <taxon>Bacillati</taxon>
        <taxon>Bacillota</taxon>
        <taxon>Bacilli</taxon>
        <taxon>Bacillales</taxon>
        <taxon>Bacillaceae</taxon>
        <taxon>Rossellomorea</taxon>
    </lineage>
</organism>
<protein>
    <submittedName>
        <fullName evidence="1">Uncharacterized protein</fullName>
    </submittedName>
</protein>
<gene>
    <name evidence="1" type="ORF">BHE18_18705</name>
</gene>
<dbReference type="RefSeq" id="WP_071618915.1">
    <property type="nucleotide sequence ID" value="NZ_MINN01000096.1"/>
</dbReference>